<sequence>MRGLVAPTRQEPGCVRYDLHRSQDSAGRFLFYEIWADRPHWETHMGRPHLQAFLARVPELVEGEPEITLWELLS</sequence>
<evidence type="ECO:0000313" key="3">
    <source>
        <dbReference type="Proteomes" id="UP000477311"/>
    </source>
</evidence>
<keyword evidence="3" id="KW-1185">Reference proteome</keyword>
<feature type="domain" description="ABM" evidence="1">
    <location>
        <begin position="1"/>
        <end position="69"/>
    </location>
</feature>
<comment type="caution">
    <text evidence="2">The sequence shown here is derived from an EMBL/GenBank/DDBJ whole genome shotgun (WGS) entry which is preliminary data.</text>
</comment>
<dbReference type="Pfam" id="PF03992">
    <property type="entry name" value="ABM"/>
    <property type="match status" value="1"/>
</dbReference>
<name>A0A6M1RRP9_9BACT</name>
<dbReference type="InterPro" id="IPR007138">
    <property type="entry name" value="ABM_dom"/>
</dbReference>
<dbReference type="Proteomes" id="UP000477311">
    <property type="component" value="Unassembled WGS sequence"/>
</dbReference>
<dbReference type="GO" id="GO:0004497">
    <property type="term" value="F:monooxygenase activity"/>
    <property type="evidence" value="ECO:0007669"/>
    <property type="project" value="UniProtKB-KW"/>
</dbReference>
<accession>A0A6M1RRP9</accession>
<dbReference type="PANTHER" id="PTHR33336">
    <property type="entry name" value="QUINOL MONOOXYGENASE YGIN-RELATED"/>
    <property type="match status" value="1"/>
</dbReference>
<protein>
    <submittedName>
        <fullName evidence="2">Antibiotic biosynthesis monooxygenase</fullName>
    </submittedName>
</protein>
<dbReference type="InterPro" id="IPR050744">
    <property type="entry name" value="AI-2_Isomerase_LsrG"/>
</dbReference>
<keyword evidence="2" id="KW-0560">Oxidoreductase</keyword>
<evidence type="ECO:0000259" key="1">
    <source>
        <dbReference type="PROSITE" id="PS51725"/>
    </source>
</evidence>
<dbReference type="InterPro" id="IPR011008">
    <property type="entry name" value="Dimeric_a/b-barrel"/>
</dbReference>
<proteinExistence type="predicted"/>
<dbReference type="Gene3D" id="3.30.70.100">
    <property type="match status" value="1"/>
</dbReference>
<dbReference type="SUPFAM" id="SSF54909">
    <property type="entry name" value="Dimeric alpha+beta barrel"/>
    <property type="match status" value="1"/>
</dbReference>
<dbReference type="AlphaFoldDB" id="A0A6M1RRP9"/>
<organism evidence="2 3">
    <name type="scientific">Limisphaera ngatamarikiensis</name>
    <dbReference type="NCBI Taxonomy" id="1324935"/>
    <lineage>
        <taxon>Bacteria</taxon>
        <taxon>Pseudomonadati</taxon>
        <taxon>Verrucomicrobiota</taxon>
        <taxon>Verrucomicrobiia</taxon>
        <taxon>Limisphaerales</taxon>
        <taxon>Limisphaeraceae</taxon>
        <taxon>Limisphaera</taxon>
    </lineage>
</organism>
<gene>
    <name evidence="2" type="ORF">G4L39_01080</name>
</gene>
<dbReference type="PANTHER" id="PTHR33336:SF3">
    <property type="entry name" value="ABM DOMAIN-CONTAINING PROTEIN"/>
    <property type="match status" value="1"/>
</dbReference>
<dbReference type="EMBL" id="JAAKYA010000006">
    <property type="protein sequence ID" value="NGO37991.1"/>
    <property type="molecule type" value="Genomic_DNA"/>
</dbReference>
<keyword evidence="2" id="KW-0503">Monooxygenase</keyword>
<evidence type="ECO:0000313" key="2">
    <source>
        <dbReference type="EMBL" id="NGO37991.1"/>
    </source>
</evidence>
<dbReference type="PROSITE" id="PS51725">
    <property type="entry name" value="ABM"/>
    <property type="match status" value="1"/>
</dbReference>
<reference evidence="2 3" key="1">
    <citation type="submission" date="2020-02" db="EMBL/GenBank/DDBJ databases">
        <title>Draft genome sequence of Limisphaera ngatamarikiensis NGM72.4T, a thermophilic Verrucomicrobia grouped in subdivision 3.</title>
        <authorList>
            <person name="Carere C.R."/>
            <person name="Steen J."/>
            <person name="Hugenholtz P."/>
            <person name="Stott M.B."/>
        </authorList>
    </citation>
    <scope>NUCLEOTIDE SEQUENCE [LARGE SCALE GENOMIC DNA]</scope>
    <source>
        <strain evidence="2 3">NGM72.4</strain>
    </source>
</reference>